<reference evidence="1" key="1">
    <citation type="submission" date="2021-01" db="EMBL/GenBank/DDBJ databases">
        <authorList>
            <person name="Corre E."/>
            <person name="Pelletier E."/>
            <person name="Niang G."/>
            <person name="Scheremetjew M."/>
            <person name="Finn R."/>
            <person name="Kale V."/>
            <person name="Holt S."/>
            <person name="Cochrane G."/>
            <person name="Meng A."/>
            <person name="Brown T."/>
            <person name="Cohen L."/>
        </authorList>
    </citation>
    <scope>NUCLEOTIDE SEQUENCE</scope>
    <source>
        <strain evidence="1">CCMP645</strain>
    </source>
</reference>
<sequence length="752" mass="78610">MSCSAAISTNGMVYSFAAAAASLRMFRLAIVAVDARVQPTIGDQPSLCALGEAVSQHQDSMQRALGDLTYGRYGLNVTVVGWYHDTSLGEISDTTMIQNSDRYFTLPQSAGDLDLSEFDLLMLYGLADSGSSEAAQGQSQLVRDLACEAACEERGEDSCLTTCQIGGRSDFGTIFAINTVSHTSSWREGNAAATSLLVPSTSLMRALLRSLGVREDAGGLYCGTVDPRAHDTATTLADPKAVPFRRNASGCYSLTAANPFSVLGSPTWATHAGCQALHALGVLDEAQVQTVQLGGTPDTPGTYRLSPLSREEAGYGVKCLRIELPEPLNLGAAGIAEPVSVVWLSHRQAEAIDAALGILDRSTPSPNSEINETVPSGGVGYLGVQLELATSDAFGGSWLLDTHAGSAAPYLNGGVEAGVWMDATLLHGETLSCAALGLHLGVSALGDSGVELKVSRLQNGETCAAGVEIIITVYTDPFPSEISWRLVDASGAIVASMALGDYTLQQHTYTHRVIVGEGNHTFVIEDSESDGLCCTWGMGTYSVRRGGTLYASGSEYGASESTSFFVAAELPPSALAPAPPPPLPPSTPIDVSIQVTTDDWPIETGWLLFKSSGEIVESLPAGTYTERANTYTHELQLQSGTYALVMLDTYRDGLCCSFGNGAYTVTVNDEIVASGSEFGAAEARVFQACPACAPPSRSLLFASVAEDERGSKPPRPDTNTTIDLSSILDQATGGGGSGGGGYGGFPNVPCEC</sequence>
<organism evidence="1">
    <name type="scientific">Chrysotila carterae</name>
    <name type="common">Marine alga</name>
    <name type="synonym">Syracosphaera carterae</name>
    <dbReference type="NCBI Taxonomy" id="13221"/>
    <lineage>
        <taxon>Eukaryota</taxon>
        <taxon>Haptista</taxon>
        <taxon>Haptophyta</taxon>
        <taxon>Prymnesiophyceae</taxon>
        <taxon>Isochrysidales</taxon>
        <taxon>Isochrysidaceae</taxon>
        <taxon>Chrysotila</taxon>
    </lineage>
</organism>
<gene>
    <name evidence="1" type="ORF">PCAR00345_LOCUS24862</name>
</gene>
<proteinExistence type="predicted"/>
<name>A0A7S4F4V7_CHRCT</name>
<evidence type="ECO:0000313" key="1">
    <source>
        <dbReference type="EMBL" id="CAE0772250.1"/>
    </source>
</evidence>
<dbReference type="EMBL" id="HBIZ01038992">
    <property type="protein sequence ID" value="CAE0772250.1"/>
    <property type="molecule type" value="Transcribed_RNA"/>
</dbReference>
<protein>
    <submittedName>
        <fullName evidence="1">Uncharacterized protein</fullName>
    </submittedName>
</protein>
<dbReference type="AlphaFoldDB" id="A0A7S4F4V7"/>
<accession>A0A7S4F4V7</accession>